<organism evidence="1 2">
    <name type="scientific">Paraburkholderia bryophila</name>
    <dbReference type="NCBI Taxonomy" id="420952"/>
    <lineage>
        <taxon>Bacteria</taxon>
        <taxon>Pseudomonadati</taxon>
        <taxon>Pseudomonadota</taxon>
        <taxon>Betaproteobacteria</taxon>
        <taxon>Burkholderiales</taxon>
        <taxon>Burkholderiaceae</taxon>
        <taxon>Paraburkholderia</taxon>
    </lineage>
</organism>
<dbReference type="RefSeq" id="WP_111934702.1">
    <property type="nucleotide sequence ID" value="NZ_CADFFP010000030.1"/>
</dbReference>
<evidence type="ECO:0000313" key="2">
    <source>
        <dbReference type="Proteomes" id="UP000248918"/>
    </source>
</evidence>
<dbReference type="Proteomes" id="UP000248918">
    <property type="component" value="Unassembled WGS sequence"/>
</dbReference>
<proteinExistence type="predicted"/>
<reference evidence="1 2" key="1">
    <citation type="submission" date="2018-06" db="EMBL/GenBank/DDBJ databases">
        <title>Genomic Encyclopedia of Type Strains, Phase III (KMG-III): the genomes of soil and plant-associated and newly described type strains.</title>
        <authorList>
            <person name="Whitman W."/>
        </authorList>
    </citation>
    <scope>NUCLEOTIDE SEQUENCE [LARGE SCALE GENOMIC DNA]</scope>
    <source>
        <strain evidence="1 2">LMG 23644</strain>
    </source>
</reference>
<accession>A0A329BGU7</accession>
<comment type="caution">
    <text evidence="1">The sequence shown here is derived from an EMBL/GenBank/DDBJ whole genome shotgun (WGS) entry which is preliminary data.</text>
</comment>
<evidence type="ECO:0000313" key="1">
    <source>
        <dbReference type="EMBL" id="RAS21509.1"/>
    </source>
</evidence>
<dbReference type="AlphaFoldDB" id="A0A329BGU7"/>
<name>A0A329BGU7_9BURK</name>
<protein>
    <submittedName>
        <fullName evidence="1">Uncharacterized protein</fullName>
    </submittedName>
</protein>
<dbReference type="EMBL" id="QLTK01000028">
    <property type="protein sequence ID" value="RAS21509.1"/>
    <property type="molecule type" value="Genomic_DNA"/>
</dbReference>
<gene>
    <name evidence="1" type="ORF">BX591_12828</name>
</gene>
<sequence length="68" mass="7284">MTQRLSDVVLAALTQQIAGEIEHVLVNRIQAIGIGPQPAVLNADAMNDIRRIVRRILGDAAAADVQGR</sequence>